<dbReference type="GO" id="GO:0047298">
    <property type="term" value="F:(S)-3-amino-2-methylpropionate transaminase activity"/>
    <property type="evidence" value="ECO:0007669"/>
    <property type="project" value="UniProtKB-EC"/>
</dbReference>
<dbReference type="FunFam" id="3.40.640.10:FF:000013">
    <property type="entry name" value="4-aminobutyrate aminotransferase"/>
    <property type="match status" value="1"/>
</dbReference>
<keyword evidence="7 17" id="KW-0032">Aminotransferase</keyword>
<dbReference type="PANTHER" id="PTHR11986">
    <property type="entry name" value="AMINOTRANSFERASE CLASS III"/>
    <property type="match status" value="1"/>
</dbReference>
<protein>
    <recommendedName>
        <fullName evidence="12">(S)-3-amino-2-methylpropionate transaminase</fullName>
        <ecNumber evidence="6">2.6.1.19</ecNumber>
        <ecNumber evidence="5">2.6.1.22</ecNumber>
    </recommendedName>
    <alternativeName>
        <fullName evidence="13">GABA aminotransferase</fullName>
    </alternativeName>
    <alternativeName>
        <fullName evidence="11">Gamma-amino-N-butyrate transaminase</fullName>
    </alternativeName>
    <alternativeName>
        <fullName evidence="15">Glutamate:succinic semialdehyde transaminase</fullName>
    </alternativeName>
    <alternativeName>
        <fullName evidence="10">L-AIBAT</fullName>
    </alternativeName>
</protein>
<dbReference type="GO" id="GO:0042802">
    <property type="term" value="F:identical protein binding"/>
    <property type="evidence" value="ECO:0007669"/>
    <property type="project" value="TreeGrafter"/>
</dbReference>
<comment type="pathway">
    <text evidence="3">Amino-acid degradation; 4-aminobutanoate degradation.</text>
</comment>
<dbReference type="EC" id="2.6.1.19" evidence="6"/>
<dbReference type="InterPro" id="IPR004632">
    <property type="entry name" value="4NH2But_aminotransferase_bac"/>
</dbReference>
<dbReference type="EC" id="2.6.1.22" evidence="5"/>
<proteinExistence type="inferred from homology"/>
<evidence type="ECO:0000313" key="17">
    <source>
        <dbReference type="EMBL" id="KEK23497.1"/>
    </source>
</evidence>
<dbReference type="InterPro" id="IPR005814">
    <property type="entry name" value="Aminotrans_3"/>
</dbReference>
<evidence type="ECO:0000256" key="14">
    <source>
        <dbReference type="ARBA" id="ARBA00048021"/>
    </source>
</evidence>
<comment type="catalytic activity">
    <reaction evidence="14">
        <text>4-aminobutanoate + 2-oxoglutarate = succinate semialdehyde + L-glutamate</text>
        <dbReference type="Rhea" id="RHEA:23352"/>
        <dbReference type="ChEBI" id="CHEBI:16810"/>
        <dbReference type="ChEBI" id="CHEBI:29985"/>
        <dbReference type="ChEBI" id="CHEBI:57706"/>
        <dbReference type="ChEBI" id="CHEBI:59888"/>
        <dbReference type="EC" id="2.6.1.19"/>
    </reaction>
</comment>
<dbReference type="Pfam" id="PF00202">
    <property type="entry name" value="Aminotran_3"/>
    <property type="match status" value="1"/>
</dbReference>
<keyword evidence="8 17" id="KW-0808">Transferase</keyword>
<reference evidence="17 18" key="1">
    <citation type="submission" date="2014-06" db="EMBL/GenBank/DDBJ databases">
        <title>Draft genome sequence of Bacillus gaemokensis JCM 15801 (MCCC 1A00707).</title>
        <authorList>
            <person name="Lai Q."/>
            <person name="Liu Y."/>
            <person name="Shao Z."/>
        </authorList>
    </citation>
    <scope>NUCLEOTIDE SEQUENCE [LARGE SCALE GENOMIC DNA]</scope>
    <source>
        <strain evidence="17 18">JCM 15801</strain>
    </source>
</reference>
<keyword evidence="9 16" id="KW-0663">Pyridoxal phosphate</keyword>
<evidence type="ECO:0000313" key="18">
    <source>
        <dbReference type="Proteomes" id="UP000027778"/>
    </source>
</evidence>
<dbReference type="PIRSF" id="PIRSF000521">
    <property type="entry name" value="Transaminase_4ab_Lys_Orn"/>
    <property type="match status" value="1"/>
</dbReference>
<dbReference type="InterPro" id="IPR015421">
    <property type="entry name" value="PyrdxlP-dep_Trfase_major"/>
</dbReference>
<evidence type="ECO:0000256" key="10">
    <source>
        <dbReference type="ARBA" id="ARBA00029760"/>
    </source>
</evidence>
<dbReference type="RefSeq" id="WP_033675490.1">
    <property type="nucleotide sequence ID" value="NZ_JOTM01000015.1"/>
</dbReference>
<evidence type="ECO:0000256" key="2">
    <source>
        <dbReference type="ARBA" id="ARBA00001933"/>
    </source>
</evidence>
<comment type="caution">
    <text evidence="17">The sequence shown here is derived from an EMBL/GenBank/DDBJ whole genome shotgun (WGS) entry which is preliminary data.</text>
</comment>
<dbReference type="Gene3D" id="3.90.1150.10">
    <property type="entry name" value="Aspartate Aminotransferase, domain 1"/>
    <property type="match status" value="1"/>
</dbReference>
<organism evidence="17 18">
    <name type="scientific">Bacillus gaemokensis</name>
    <dbReference type="NCBI Taxonomy" id="574375"/>
    <lineage>
        <taxon>Bacteria</taxon>
        <taxon>Bacillati</taxon>
        <taxon>Bacillota</taxon>
        <taxon>Bacilli</taxon>
        <taxon>Bacillales</taxon>
        <taxon>Bacillaceae</taxon>
        <taxon>Bacillus</taxon>
        <taxon>Bacillus cereus group</taxon>
    </lineage>
</organism>
<dbReference type="InterPro" id="IPR015422">
    <property type="entry name" value="PyrdxlP-dep_Trfase_small"/>
</dbReference>
<dbReference type="EMBL" id="JOTM01000015">
    <property type="protein sequence ID" value="KEK23497.1"/>
    <property type="molecule type" value="Genomic_DNA"/>
</dbReference>
<gene>
    <name evidence="17" type="ORF">BAGA_08365</name>
</gene>
<dbReference type="PROSITE" id="PS00600">
    <property type="entry name" value="AA_TRANSFER_CLASS_3"/>
    <property type="match status" value="1"/>
</dbReference>
<dbReference type="InterPro" id="IPR015424">
    <property type="entry name" value="PyrdxlP-dep_Trfase"/>
</dbReference>
<evidence type="ECO:0000256" key="16">
    <source>
        <dbReference type="RuleBase" id="RU003560"/>
    </source>
</evidence>
<dbReference type="InterPro" id="IPR050103">
    <property type="entry name" value="Class-III_PLP-dep_AT"/>
</dbReference>
<dbReference type="GO" id="GO:0009448">
    <property type="term" value="P:gamma-aminobutyric acid metabolic process"/>
    <property type="evidence" value="ECO:0007669"/>
    <property type="project" value="InterPro"/>
</dbReference>
<dbReference type="PANTHER" id="PTHR11986:SF58">
    <property type="entry name" value="LEUCINE_METHIONINE RACEMASE"/>
    <property type="match status" value="1"/>
</dbReference>
<evidence type="ECO:0000256" key="5">
    <source>
        <dbReference type="ARBA" id="ARBA00012876"/>
    </source>
</evidence>
<dbReference type="Gene3D" id="3.40.640.10">
    <property type="entry name" value="Type I PLP-dependent aspartate aminotransferase-like (Major domain)"/>
    <property type="match status" value="1"/>
</dbReference>
<dbReference type="OrthoDB" id="9807885at2"/>
<dbReference type="NCBIfam" id="TIGR00700">
    <property type="entry name" value="GABAtrnsam"/>
    <property type="match status" value="1"/>
</dbReference>
<keyword evidence="18" id="KW-1185">Reference proteome</keyword>
<sequence length="450" mass="49804">MIQGLKSSALPGNYSQELYKRYQQAVPTGVYNLTPLYVQAAKGSIITDVDGNDFIDFAGGIGMQNVGHCHPKVVKAIQEQVELFIHPCFHVTPYESYLALAEKINEKAPGTSKKKTMFANSGAEAIENAVKIARKVTGRSKVVSFERGFHGRTLMTMSLSTKENPYKAGFGPFVSDMYILPYPYYYRAEEGMSPDEVDYQVISQFENFLEQVSPEKVAAIVMEPVQGEGGFITPSVTFVKRLRKICDRYGILMIMDEVQTGFGRTGKWFATEHFQIEPDIMTLSKSIAAGLPLSAIVGRAELMDSPGKGQIGGTFAGSPLSCVAGLAVFEIMEEESLIERAQQIGERVKEHLLQMQLKYEVIGDVRGIGAMVAMELVTNRVTKEPAKELTTQLIEEFWKNGLISIGAGIYDNVLRFLPPLVISNEEIDKGFEIINQAFEVLCQNSERSGE</sequence>
<dbReference type="Proteomes" id="UP000027778">
    <property type="component" value="Unassembled WGS sequence"/>
</dbReference>
<dbReference type="eggNOG" id="COG0160">
    <property type="taxonomic scope" value="Bacteria"/>
</dbReference>
<evidence type="ECO:0000256" key="15">
    <source>
        <dbReference type="ARBA" id="ARBA00050054"/>
    </source>
</evidence>
<evidence type="ECO:0000256" key="6">
    <source>
        <dbReference type="ARBA" id="ARBA00012912"/>
    </source>
</evidence>
<dbReference type="AlphaFoldDB" id="A0A073KAN5"/>
<evidence type="ECO:0000256" key="9">
    <source>
        <dbReference type="ARBA" id="ARBA00022898"/>
    </source>
</evidence>
<evidence type="ECO:0000256" key="11">
    <source>
        <dbReference type="ARBA" id="ARBA00030204"/>
    </source>
</evidence>
<dbReference type="STRING" id="574375.AZF08_15355"/>
<evidence type="ECO:0000256" key="4">
    <source>
        <dbReference type="ARBA" id="ARBA00008954"/>
    </source>
</evidence>
<comment type="similarity">
    <text evidence="4 16">Belongs to the class-III pyridoxal-phosphate-dependent aminotransferase family.</text>
</comment>
<dbReference type="InterPro" id="IPR049704">
    <property type="entry name" value="Aminotrans_3_PPA_site"/>
</dbReference>
<comment type="catalytic activity">
    <reaction evidence="1">
        <text>(S)-3-amino-2-methylpropanoate + 2-oxoglutarate = 2-methyl-3-oxopropanoate + L-glutamate</text>
        <dbReference type="Rhea" id="RHEA:13993"/>
        <dbReference type="ChEBI" id="CHEBI:16810"/>
        <dbReference type="ChEBI" id="CHEBI:29985"/>
        <dbReference type="ChEBI" id="CHEBI:57700"/>
        <dbReference type="ChEBI" id="CHEBI:58655"/>
        <dbReference type="EC" id="2.6.1.22"/>
    </reaction>
</comment>
<dbReference type="GO" id="GO:0034386">
    <property type="term" value="F:4-aminobutyrate:2-oxoglutarate transaminase activity"/>
    <property type="evidence" value="ECO:0007669"/>
    <property type="project" value="UniProtKB-EC"/>
</dbReference>
<evidence type="ECO:0000256" key="3">
    <source>
        <dbReference type="ARBA" id="ARBA00005176"/>
    </source>
</evidence>
<evidence type="ECO:0000256" key="8">
    <source>
        <dbReference type="ARBA" id="ARBA00022679"/>
    </source>
</evidence>
<comment type="cofactor">
    <cofactor evidence="2">
        <name>pyridoxal 5'-phosphate</name>
        <dbReference type="ChEBI" id="CHEBI:597326"/>
    </cofactor>
</comment>
<accession>A0A073KAN5</accession>
<name>A0A073KAN5_9BACI</name>
<evidence type="ECO:0000256" key="1">
    <source>
        <dbReference type="ARBA" id="ARBA00001750"/>
    </source>
</evidence>
<dbReference type="CDD" id="cd00610">
    <property type="entry name" value="OAT_like"/>
    <property type="match status" value="1"/>
</dbReference>
<dbReference type="SUPFAM" id="SSF53383">
    <property type="entry name" value="PLP-dependent transferases"/>
    <property type="match status" value="1"/>
</dbReference>
<evidence type="ECO:0000256" key="13">
    <source>
        <dbReference type="ARBA" id="ARBA00031787"/>
    </source>
</evidence>
<evidence type="ECO:0000256" key="12">
    <source>
        <dbReference type="ARBA" id="ARBA00030857"/>
    </source>
</evidence>
<dbReference type="GO" id="GO:0030170">
    <property type="term" value="F:pyridoxal phosphate binding"/>
    <property type="evidence" value="ECO:0007669"/>
    <property type="project" value="InterPro"/>
</dbReference>
<evidence type="ECO:0000256" key="7">
    <source>
        <dbReference type="ARBA" id="ARBA00022576"/>
    </source>
</evidence>